<comment type="caution">
    <text evidence="1">The sequence shown here is derived from an EMBL/GenBank/DDBJ whole genome shotgun (WGS) entry which is preliminary data.</text>
</comment>
<reference evidence="1 2" key="1">
    <citation type="submission" date="2017-07" db="EMBL/GenBank/DDBJ databases">
        <title>Genomes of Fischerella (Mastigocladus) sp. strains.</title>
        <authorList>
            <person name="Miller S.R."/>
        </authorList>
    </citation>
    <scope>NUCLEOTIDE SEQUENCE [LARGE SCALE GENOMIC DNA]</scope>
    <source>
        <strain evidence="1 2">CCMEE 5318</strain>
    </source>
</reference>
<proteinExistence type="predicted"/>
<sequence length="205" mass="23401">MLVPNQLLAQLVNIIEDPNLNLYLQSPHNLDLDSEDAYFHRVIADFNAAKTFILFPEHTPGSWLIDYPFGEGYSSFFHLFIYPPKDASTKRLADGNQVQQIIHGIVFEINRNAPIAVYSAGYSIKVYENGLFVSGTTGFAELDFTLLDRLPIGDWYTQLEEARHILARHGVFLLSQNHFEQALQQIPTCEITAAQLFSLWFHKEL</sequence>
<dbReference type="AlphaFoldDB" id="A0A2N6LL75"/>
<accession>A0A2N6LL75</accession>
<evidence type="ECO:0000313" key="1">
    <source>
        <dbReference type="EMBL" id="PMB25681.1"/>
    </source>
</evidence>
<gene>
    <name evidence="1" type="ORF">CEN46_05145</name>
</gene>
<name>A0A2N6LL75_9CYAN</name>
<protein>
    <submittedName>
        <fullName evidence="1">Uncharacterized protein</fullName>
    </submittedName>
</protein>
<dbReference type="EMBL" id="NMQE01000139">
    <property type="protein sequence ID" value="PMB25681.1"/>
    <property type="molecule type" value="Genomic_DNA"/>
</dbReference>
<dbReference type="RefSeq" id="WP_102180708.1">
    <property type="nucleotide sequence ID" value="NZ_NMQE01000139.1"/>
</dbReference>
<organism evidence="1 2">
    <name type="scientific">Fischerella thermalis CCMEE 5318</name>
    <dbReference type="NCBI Taxonomy" id="2019666"/>
    <lineage>
        <taxon>Bacteria</taxon>
        <taxon>Bacillati</taxon>
        <taxon>Cyanobacteriota</taxon>
        <taxon>Cyanophyceae</taxon>
        <taxon>Nostocales</taxon>
        <taxon>Hapalosiphonaceae</taxon>
        <taxon>Fischerella</taxon>
    </lineage>
</organism>
<evidence type="ECO:0000313" key="2">
    <source>
        <dbReference type="Proteomes" id="UP000235081"/>
    </source>
</evidence>
<dbReference type="Proteomes" id="UP000235081">
    <property type="component" value="Unassembled WGS sequence"/>
</dbReference>